<evidence type="ECO:0000313" key="14">
    <source>
        <dbReference type="Proteomes" id="UP000028073"/>
    </source>
</evidence>
<accession>A0A081ND38</accession>
<comment type="caution">
    <text evidence="13">The sequence shown here is derived from an EMBL/GenBank/DDBJ whole genome shotgun (WGS) entry which is preliminary data.</text>
</comment>
<keyword evidence="4" id="KW-0813">Transport</keyword>
<feature type="coiled-coil region" evidence="11">
    <location>
        <begin position="11"/>
        <end position="45"/>
    </location>
</feature>
<dbReference type="EMBL" id="JOKH01000005">
    <property type="protein sequence ID" value="KEQ16361.1"/>
    <property type="molecule type" value="Genomic_DNA"/>
</dbReference>
<name>A0A081ND38_9GAMM</name>
<evidence type="ECO:0000256" key="10">
    <source>
        <dbReference type="ARBA" id="ARBA00023225"/>
    </source>
</evidence>
<dbReference type="Proteomes" id="UP000028073">
    <property type="component" value="Unassembled WGS sequence"/>
</dbReference>
<sequence>MTSVKLLTRWLQMQQLRYDKALSQAMQARNEFQKQQQQLDYLQQVQSDYNCAEGTTMKSVNLAGRKNFQQLVQDMSDKQNVQVKQVEEKWKNLTEKLIAEKKKLKSLEKLLDRQVKKEQRKTNQAEAKALDEWQANRHTEKTD</sequence>
<dbReference type="InterPro" id="IPR053716">
    <property type="entry name" value="Flag_assembly_chemotaxis_eff"/>
</dbReference>
<dbReference type="GO" id="GO:0005886">
    <property type="term" value="C:plasma membrane"/>
    <property type="evidence" value="ECO:0007669"/>
    <property type="project" value="UniProtKB-SubCell"/>
</dbReference>
<proteinExistence type="inferred from homology"/>
<feature type="region of interest" description="Disordered" evidence="12">
    <location>
        <begin position="114"/>
        <end position="143"/>
    </location>
</feature>
<evidence type="ECO:0000313" key="13">
    <source>
        <dbReference type="EMBL" id="KEQ16361.1"/>
    </source>
</evidence>
<keyword evidence="11" id="KW-0175">Coiled coil</keyword>
<keyword evidence="6" id="KW-0145">Chemotaxis</keyword>
<keyword evidence="14" id="KW-1185">Reference proteome</keyword>
<keyword evidence="8" id="KW-0653">Protein transport</keyword>
<evidence type="ECO:0000256" key="9">
    <source>
        <dbReference type="ARBA" id="ARBA00023136"/>
    </source>
</evidence>
<keyword evidence="10" id="KW-1006">Bacterial flagellum protein export</keyword>
<keyword evidence="5" id="KW-1003">Cell membrane</keyword>
<dbReference type="GO" id="GO:0006935">
    <property type="term" value="P:chemotaxis"/>
    <property type="evidence" value="ECO:0007669"/>
    <property type="project" value="UniProtKB-KW"/>
</dbReference>
<organism evidence="13 14">
    <name type="scientific">Endozoicomonas numazuensis</name>
    <dbReference type="NCBI Taxonomy" id="1137799"/>
    <lineage>
        <taxon>Bacteria</taxon>
        <taxon>Pseudomonadati</taxon>
        <taxon>Pseudomonadota</taxon>
        <taxon>Gammaproteobacteria</taxon>
        <taxon>Oceanospirillales</taxon>
        <taxon>Endozoicomonadaceae</taxon>
        <taxon>Endozoicomonas</taxon>
    </lineage>
</organism>
<evidence type="ECO:0000256" key="6">
    <source>
        <dbReference type="ARBA" id="ARBA00022500"/>
    </source>
</evidence>
<dbReference type="OrthoDB" id="9842987at2"/>
<evidence type="ECO:0000256" key="12">
    <source>
        <dbReference type="SAM" id="MobiDB-lite"/>
    </source>
</evidence>
<evidence type="ECO:0000256" key="2">
    <source>
        <dbReference type="ARBA" id="ARBA00010004"/>
    </source>
</evidence>
<evidence type="ECO:0000256" key="1">
    <source>
        <dbReference type="ARBA" id="ARBA00004413"/>
    </source>
</evidence>
<gene>
    <name evidence="13" type="ORF">GZ78_20995</name>
</gene>
<dbReference type="RefSeq" id="WP_034839809.1">
    <property type="nucleotide sequence ID" value="NZ_JOKH01000005.1"/>
</dbReference>
<comment type="similarity">
    <text evidence="2">Belongs to the FliJ family.</text>
</comment>
<keyword evidence="9" id="KW-0472">Membrane</keyword>
<evidence type="ECO:0000256" key="11">
    <source>
        <dbReference type="SAM" id="Coils"/>
    </source>
</evidence>
<dbReference type="GO" id="GO:0009288">
    <property type="term" value="C:bacterial-type flagellum"/>
    <property type="evidence" value="ECO:0007669"/>
    <property type="project" value="InterPro"/>
</dbReference>
<dbReference type="GO" id="GO:0044781">
    <property type="term" value="P:bacterial-type flagellum organization"/>
    <property type="evidence" value="ECO:0007669"/>
    <property type="project" value="UniProtKB-KW"/>
</dbReference>
<reference evidence="13 14" key="1">
    <citation type="submission" date="2014-06" db="EMBL/GenBank/DDBJ databases">
        <title>Whole Genome Sequences of Three Symbiotic Endozoicomonas Bacteria.</title>
        <authorList>
            <person name="Neave M.J."/>
            <person name="Apprill A."/>
            <person name="Voolstra C.R."/>
        </authorList>
    </citation>
    <scope>NUCLEOTIDE SEQUENCE [LARGE SCALE GENOMIC DNA]</scope>
    <source>
        <strain evidence="13 14">DSM 25634</strain>
    </source>
</reference>
<evidence type="ECO:0000256" key="4">
    <source>
        <dbReference type="ARBA" id="ARBA00022448"/>
    </source>
</evidence>
<protein>
    <recommendedName>
        <fullName evidence="3">Flagellar FliJ protein</fullName>
    </recommendedName>
</protein>
<comment type="subcellular location">
    <subcellularLocation>
        <location evidence="1">Cell membrane</location>
        <topology evidence="1">Peripheral membrane protein</topology>
        <orientation evidence="1">Cytoplasmic side</orientation>
    </subcellularLocation>
</comment>
<dbReference type="Gene3D" id="1.10.287.1700">
    <property type="match status" value="1"/>
</dbReference>
<evidence type="ECO:0000256" key="7">
    <source>
        <dbReference type="ARBA" id="ARBA00022795"/>
    </source>
</evidence>
<dbReference type="GO" id="GO:0015031">
    <property type="term" value="P:protein transport"/>
    <property type="evidence" value="ECO:0007669"/>
    <property type="project" value="UniProtKB-KW"/>
</dbReference>
<dbReference type="InterPro" id="IPR012823">
    <property type="entry name" value="Flagell_FliJ"/>
</dbReference>
<dbReference type="STRING" id="1137799.GZ78_20995"/>
<evidence type="ECO:0000256" key="5">
    <source>
        <dbReference type="ARBA" id="ARBA00022475"/>
    </source>
</evidence>
<evidence type="ECO:0000256" key="8">
    <source>
        <dbReference type="ARBA" id="ARBA00022927"/>
    </source>
</evidence>
<dbReference type="Pfam" id="PF02050">
    <property type="entry name" value="FliJ"/>
    <property type="match status" value="1"/>
</dbReference>
<dbReference type="AlphaFoldDB" id="A0A081ND38"/>
<dbReference type="GO" id="GO:0071973">
    <property type="term" value="P:bacterial-type flagellum-dependent cell motility"/>
    <property type="evidence" value="ECO:0007669"/>
    <property type="project" value="InterPro"/>
</dbReference>
<evidence type="ECO:0000256" key="3">
    <source>
        <dbReference type="ARBA" id="ARBA00020392"/>
    </source>
</evidence>
<keyword evidence="7" id="KW-1005">Bacterial flagellum biogenesis</keyword>